<name>A0A7S0XL08_9CHLO</name>
<organism evidence="2">
    <name type="scientific">Mantoniella antarctica</name>
    <dbReference type="NCBI Taxonomy" id="81844"/>
    <lineage>
        <taxon>Eukaryota</taxon>
        <taxon>Viridiplantae</taxon>
        <taxon>Chlorophyta</taxon>
        <taxon>Mamiellophyceae</taxon>
        <taxon>Mamiellales</taxon>
        <taxon>Mamiellaceae</taxon>
        <taxon>Mantoniella</taxon>
    </lineage>
</organism>
<accession>A0A7S0XL08</accession>
<evidence type="ECO:0000313" key="2">
    <source>
        <dbReference type="EMBL" id="CAD8722844.1"/>
    </source>
</evidence>
<protein>
    <submittedName>
        <fullName evidence="2">Uncharacterized protein</fullName>
    </submittedName>
</protein>
<reference evidence="2" key="1">
    <citation type="submission" date="2021-01" db="EMBL/GenBank/DDBJ databases">
        <authorList>
            <person name="Corre E."/>
            <person name="Pelletier E."/>
            <person name="Niang G."/>
            <person name="Scheremetjew M."/>
            <person name="Finn R."/>
            <person name="Kale V."/>
            <person name="Holt S."/>
            <person name="Cochrane G."/>
            <person name="Meng A."/>
            <person name="Brown T."/>
            <person name="Cohen L."/>
        </authorList>
    </citation>
    <scope>NUCLEOTIDE SEQUENCE</scope>
    <source>
        <strain evidence="2">SL-175</strain>
    </source>
</reference>
<proteinExistence type="predicted"/>
<sequence length="126" mass="13674">MISEAEGEAERDPEQAALAARCLMDSVPMCLEMYEHMGLLLMAILKGVAGRVSQRNEVLHYMTVDSSAHKQVVAHHQHGAQTHAATVSRVDMGIGTASQQCIARGGEEQNRSNSVGHRKGPALRAW</sequence>
<gene>
    <name evidence="2" type="ORF">MANT1106_LOCUS22060</name>
</gene>
<dbReference type="EMBL" id="HBFC01037104">
    <property type="protein sequence ID" value="CAD8722844.1"/>
    <property type="molecule type" value="Transcribed_RNA"/>
</dbReference>
<feature type="region of interest" description="Disordered" evidence="1">
    <location>
        <begin position="104"/>
        <end position="126"/>
    </location>
</feature>
<feature type="compositionally biased region" description="Basic residues" evidence="1">
    <location>
        <begin position="116"/>
        <end position="126"/>
    </location>
</feature>
<evidence type="ECO:0000256" key="1">
    <source>
        <dbReference type="SAM" id="MobiDB-lite"/>
    </source>
</evidence>
<dbReference type="AlphaFoldDB" id="A0A7S0XL08"/>